<keyword evidence="1" id="KW-0863">Zinc-finger</keyword>
<dbReference type="PANTHER" id="PTHR23002">
    <property type="entry name" value="ZINC FINGER CCHC DOMAIN CONTAINING PROTEIN"/>
    <property type="match status" value="1"/>
</dbReference>
<evidence type="ECO:0000256" key="1">
    <source>
        <dbReference type="PROSITE-ProRule" id="PRU00047"/>
    </source>
</evidence>
<sequence>MSPNGETTVPDTSAKTAAQPRQSGRGRQVGGRKGNRRFAKPTNAAAEKTTPKESDTRKDSVLDPSPSADKKDSVSSKDAITKQKKDILTPAQAARLKSGAKANIYVGPLGDQYIGIEGAFVNLLAQYSGLAKQNLVGEGSSRLAIPDGSKNIVTWIYKYMLAGERDPEGDKKFDDLSMLDLSKLYGHAAVLEYTDLMEKTRNRLEHLLRIVIPDIHSVRNILAFIPDLNSAVVAAVGRLYLLPWAMDYAPYTKYCEEHTLFGAKVEQYIETQRLKRIGAGERYYSSTHPNYGLARSNKLFQELSTGSSSKDQQSSDAKKTRRPKRSKGNACFKCSEEGHLARHCTAAATNDGVSQDPVIVSATKMNAAPATTRSPPTCYNCKEVGHIARYCTQPRAYQAEGIEFVGAESSGTDHASPVSSTRPTGRNKFQKRARADRRPYQPYNWNIDVQPNGEGLTTCDVEVRSGQVTRTGMVI</sequence>
<feature type="domain" description="CCHC-type" evidence="3">
    <location>
        <begin position="378"/>
        <end position="393"/>
    </location>
</feature>
<proteinExistence type="predicted"/>
<organism evidence="4 5">
    <name type="scientific">Lophiotrema nucula</name>
    <dbReference type="NCBI Taxonomy" id="690887"/>
    <lineage>
        <taxon>Eukaryota</taxon>
        <taxon>Fungi</taxon>
        <taxon>Dikarya</taxon>
        <taxon>Ascomycota</taxon>
        <taxon>Pezizomycotina</taxon>
        <taxon>Dothideomycetes</taxon>
        <taxon>Pleosporomycetidae</taxon>
        <taxon>Pleosporales</taxon>
        <taxon>Lophiotremataceae</taxon>
        <taxon>Lophiotrema</taxon>
    </lineage>
</organism>
<dbReference type="SUPFAM" id="SSF57756">
    <property type="entry name" value="Retrovirus zinc finger-like domains"/>
    <property type="match status" value="2"/>
</dbReference>
<dbReference type="InterPro" id="IPR001878">
    <property type="entry name" value="Znf_CCHC"/>
</dbReference>
<dbReference type="Pfam" id="PF00098">
    <property type="entry name" value="zf-CCHC"/>
    <property type="match status" value="2"/>
</dbReference>
<dbReference type="InterPro" id="IPR036875">
    <property type="entry name" value="Znf_CCHC_sf"/>
</dbReference>
<feature type="domain" description="CCHC-type" evidence="3">
    <location>
        <begin position="331"/>
        <end position="344"/>
    </location>
</feature>
<feature type="compositionally biased region" description="Polar residues" evidence="2">
    <location>
        <begin position="409"/>
        <end position="424"/>
    </location>
</feature>
<keyword evidence="1" id="KW-0479">Metal-binding</keyword>
<keyword evidence="1" id="KW-0862">Zinc</keyword>
<accession>A0A6A5YFN0</accession>
<dbReference type="AlphaFoldDB" id="A0A6A5YFN0"/>
<dbReference type="PROSITE" id="PS50158">
    <property type="entry name" value="ZF_CCHC"/>
    <property type="match status" value="2"/>
</dbReference>
<protein>
    <recommendedName>
        <fullName evidence="3">CCHC-type domain-containing protein</fullName>
    </recommendedName>
</protein>
<reference evidence="4" key="1">
    <citation type="journal article" date="2020" name="Stud. Mycol.">
        <title>101 Dothideomycetes genomes: a test case for predicting lifestyles and emergence of pathogens.</title>
        <authorList>
            <person name="Haridas S."/>
            <person name="Albert R."/>
            <person name="Binder M."/>
            <person name="Bloem J."/>
            <person name="Labutti K."/>
            <person name="Salamov A."/>
            <person name="Andreopoulos B."/>
            <person name="Baker S."/>
            <person name="Barry K."/>
            <person name="Bills G."/>
            <person name="Bluhm B."/>
            <person name="Cannon C."/>
            <person name="Castanera R."/>
            <person name="Culley D."/>
            <person name="Daum C."/>
            <person name="Ezra D."/>
            <person name="Gonzalez J."/>
            <person name="Henrissat B."/>
            <person name="Kuo A."/>
            <person name="Liang C."/>
            <person name="Lipzen A."/>
            <person name="Lutzoni F."/>
            <person name="Magnuson J."/>
            <person name="Mondo S."/>
            <person name="Nolan M."/>
            <person name="Ohm R."/>
            <person name="Pangilinan J."/>
            <person name="Park H.-J."/>
            <person name="Ramirez L."/>
            <person name="Alfaro M."/>
            <person name="Sun H."/>
            <person name="Tritt A."/>
            <person name="Yoshinaga Y."/>
            <person name="Zwiers L.-H."/>
            <person name="Turgeon B."/>
            <person name="Goodwin S."/>
            <person name="Spatafora J."/>
            <person name="Crous P."/>
            <person name="Grigoriev I."/>
        </authorList>
    </citation>
    <scope>NUCLEOTIDE SEQUENCE</scope>
    <source>
        <strain evidence="4">CBS 627.86</strain>
    </source>
</reference>
<dbReference type="Proteomes" id="UP000799770">
    <property type="component" value="Unassembled WGS sequence"/>
</dbReference>
<dbReference type="GO" id="GO:0008270">
    <property type="term" value="F:zinc ion binding"/>
    <property type="evidence" value="ECO:0007669"/>
    <property type="project" value="UniProtKB-KW"/>
</dbReference>
<evidence type="ECO:0000256" key="2">
    <source>
        <dbReference type="SAM" id="MobiDB-lite"/>
    </source>
</evidence>
<evidence type="ECO:0000313" key="4">
    <source>
        <dbReference type="EMBL" id="KAF2106089.1"/>
    </source>
</evidence>
<feature type="compositionally biased region" description="Basic and acidic residues" evidence="2">
    <location>
        <begin position="49"/>
        <end position="61"/>
    </location>
</feature>
<dbReference type="Gene3D" id="4.10.60.10">
    <property type="entry name" value="Zinc finger, CCHC-type"/>
    <property type="match status" value="2"/>
</dbReference>
<gene>
    <name evidence="4" type="ORF">BDV96DRAFT_694353</name>
</gene>
<feature type="region of interest" description="Disordered" evidence="2">
    <location>
        <begin position="304"/>
        <end position="329"/>
    </location>
</feature>
<dbReference type="EMBL" id="ML977366">
    <property type="protein sequence ID" value="KAF2106089.1"/>
    <property type="molecule type" value="Genomic_DNA"/>
</dbReference>
<dbReference type="GO" id="GO:0003676">
    <property type="term" value="F:nucleic acid binding"/>
    <property type="evidence" value="ECO:0007669"/>
    <property type="project" value="InterPro"/>
</dbReference>
<feature type="region of interest" description="Disordered" evidence="2">
    <location>
        <begin position="408"/>
        <end position="446"/>
    </location>
</feature>
<keyword evidence="5" id="KW-1185">Reference proteome</keyword>
<dbReference type="InterPro" id="IPR051714">
    <property type="entry name" value="Znf_CCHC_NABP"/>
</dbReference>
<feature type="compositionally biased region" description="Polar residues" evidence="2">
    <location>
        <begin position="1"/>
        <end position="16"/>
    </location>
</feature>
<name>A0A6A5YFN0_9PLEO</name>
<feature type="region of interest" description="Disordered" evidence="2">
    <location>
        <begin position="1"/>
        <end position="83"/>
    </location>
</feature>
<dbReference type="OrthoDB" id="3863715at2759"/>
<dbReference type="SMART" id="SM00343">
    <property type="entry name" value="ZnF_C2HC"/>
    <property type="match status" value="2"/>
</dbReference>
<evidence type="ECO:0000259" key="3">
    <source>
        <dbReference type="PROSITE" id="PS50158"/>
    </source>
</evidence>
<feature type="compositionally biased region" description="Basic and acidic residues" evidence="2">
    <location>
        <begin position="68"/>
        <end position="83"/>
    </location>
</feature>
<evidence type="ECO:0000313" key="5">
    <source>
        <dbReference type="Proteomes" id="UP000799770"/>
    </source>
</evidence>